<protein>
    <submittedName>
        <fullName evidence="2">Uncharacterized protein</fullName>
    </submittedName>
</protein>
<dbReference type="Proteomes" id="UP000184356">
    <property type="component" value="Unassembled WGS sequence"/>
</dbReference>
<feature type="compositionally biased region" description="Polar residues" evidence="1">
    <location>
        <begin position="269"/>
        <end position="278"/>
    </location>
</feature>
<feature type="compositionally biased region" description="Polar residues" evidence="1">
    <location>
        <begin position="404"/>
        <end position="418"/>
    </location>
</feature>
<feature type="compositionally biased region" description="Low complexity" evidence="1">
    <location>
        <begin position="160"/>
        <end position="176"/>
    </location>
</feature>
<feature type="compositionally biased region" description="Low complexity" evidence="1">
    <location>
        <begin position="419"/>
        <end position="438"/>
    </location>
</feature>
<feature type="region of interest" description="Disordered" evidence="1">
    <location>
        <begin position="265"/>
        <end position="345"/>
    </location>
</feature>
<sequence length="485" mass="53345">MTSIAAKTSLFESSSIPSTSDHWKSILQEVKLLYMQRQYKRCIARSSSILSAAREPINPVYKTYLYFYSAISYEAMGRYAHEYSRNKIPLLLSALDCFTSCLAVLPAVAADVGIVDDSSFILESDSADDSSGYGFPDNSWFETEFDFEQVEFPVSETHETTLSLSPSPSPSSAPSSRESRETSPAETIVSSITDIIDRTLVCPEDDPFLSDYDDLVDILSGNNEKDHAPTAAALDNEDKAEYRLVPPPLHVRKSSNPLPLILPSLNLSDDTSASSKTQAQDKAEPASGIRARPRPLRLPVISKGAETEKKSRVSIQSSQKHARSTNAPQTFFRPGVSHAGIDPPSSSSITAYQSSLAFLHNQVTSTITTLHTLIQEATSIQHARILSRRSIQRSVSFWSFSPVKNESARSPGTKWQSFSSRRSSASAPASGPAASSGRESIQERIVRLRSDGWETVGLKSRKRGWKGADYYKEFCGMVLDELYLG</sequence>
<dbReference type="AlphaFoldDB" id="A0A1L9TZG4"/>
<keyword evidence="3" id="KW-1185">Reference proteome</keyword>
<evidence type="ECO:0000256" key="1">
    <source>
        <dbReference type="SAM" id="MobiDB-lite"/>
    </source>
</evidence>
<reference evidence="3" key="1">
    <citation type="journal article" date="2017" name="Genome Biol.">
        <title>Comparative genomics reveals high biological diversity and specific adaptations in the industrially and medically important fungal genus Aspergillus.</title>
        <authorList>
            <person name="de Vries R.P."/>
            <person name="Riley R."/>
            <person name="Wiebenga A."/>
            <person name="Aguilar-Osorio G."/>
            <person name="Amillis S."/>
            <person name="Uchima C.A."/>
            <person name="Anderluh G."/>
            <person name="Asadollahi M."/>
            <person name="Askin M."/>
            <person name="Barry K."/>
            <person name="Battaglia E."/>
            <person name="Bayram O."/>
            <person name="Benocci T."/>
            <person name="Braus-Stromeyer S.A."/>
            <person name="Caldana C."/>
            <person name="Canovas D."/>
            <person name="Cerqueira G.C."/>
            <person name="Chen F."/>
            <person name="Chen W."/>
            <person name="Choi C."/>
            <person name="Clum A."/>
            <person name="Dos Santos R.A."/>
            <person name="Damasio A.R."/>
            <person name="Diallinas G."/>
            <person name="Emri T."/>
            <person name="Fekete E."/>
            <person name="Flipphi M."/>
            <person name="Freyberg S."/>
            <person name="Gallo A."/>
            <person name="Gournas C."/>
            <person name="Habgood R."/>
            <person name="Hainaut M."/>
            <person name="Harispe M.L."/>
            <person name="Henrissat B."/>
            <person name="Hilden K.S."/>
            <person name="Hope R."/>
            <person name="Hossain A."/>
            <person name="Karabika E."/>
            <person name="Karaffa L."/>
            <person name="Karanyi Z."/>
            <person name="Krasevec N."/>
            <person name="Kuo A."/>
            <person name="Kusch H."/>
            <person name="LaButti K."/>
            <person name="Lagendijk E.L."/>
            <person name="Lapidus A."/>
            <person name="Levasseur A."/>
            <person name="Lindquist E."/>
            <person name="Lipzen A."/>
            <person name="Logrieco A.F."/>
            <person name="MacCabe A."/>
            <person name="Maekelae M.R."/>
            <person name="Malavazi I."/>
            <person name="Melin P."/>
            <person name="Meyer V."/>
            <person name="Mielnichuk N."/>
            <person name="Miskei M."/>
            <person name="Molnar A.P."/>
            <person name="Mule G."/>
            <person name="Ngan C.Y."/>
            <person name="Orejas M."/>
            <person name="Orosz E."/>
            <person name="Ouedraogo J.P."/>
            <person name="Overkamp K.M."/>
            <person name="Park H.-S."/>
            <person name="Perrone G."/>
            <person name="Piumi F."/>
            <person name="Punt P.J."/>
            <person name="Ram A.F."/>
            <person name="Ramon A."/>
            <person name="Rauscher S."/>
            <person name="Record E."/>
            <person name="Riano-Pachon D.M."/>
            <person name="Robert V."/>
            <person name="Roehrig J."/>
            <person name="Ruller R."/>
            <person name="Salamov A."/>
            <person name="Salih N.S."/>
            <person name="Samson R.A."/>
            <person name="Sandor E."/>
            <person name="Sanguinetti M."/>
            <person name="Schuetze T."/>
            <person name="Sepcic K."/>
            <person name="Shelest E."/>
            <person name="Sherlock G."/>
            <person name="Sophianopoulou V."/>
            <person name="Squina F.M."/>
            <person name="Sun H."/>
            <person name="Susca A."/>
            <person name="Todd R.B."/>
            <person name="Tsang A."/>
            <person name="Unkles S.E."/>
            <person name="van de Wiele N."/>
            <person name="van Rossen-Uffink D."/>
            <person name="Oliveira J.V."/>
            <person name="Vesth T.C."/>
            <person name="Visser J."/>
            <person name="Yu J.-H."/>
            <person name="Zhou M."/>
            <person name="Andersen M.R."/>
            <person name="Archer D.B."/>
            <person name="Baker S.E."/>
            <person name="Benoit I."/>
            <person name="Brakhage A.A."/>
            <person name="Braus G.H."/>
            <person name="Fischer R."/>
            <person name="Frisvad J.C."/>
            <person name="Goldman G.H."/>
            <person name="Houbraken J."/>
            <person name="Oakley B."/>
            <person name="Pocsi I."/>
            <person name="Scazzocchio C."/>
            <person name="Seiboth B."/>
            <person name="vanKuyk P.A."/>
            <person name="Wortman J."/>
            <person name="Dyer P.S."/>
            <person name="Grigoriev I.V."/>
        </authorList>
    </citation>
    <scope>NUCLEOTIDE SEQUENCE [LARGE SCALE GENOMIC DNA]</scope>
    <source>
        <strain evidence="3">CBS 593.65</strain>
    </source>
</reference>
<dbReference type="GeneID" id="63761260"/>
<dbReference type="VEuPathDB" id="FungiDB:ASPSYDRAFT_341196"/>
<evidence type="ECO:0000313" key="3">
    <source>
        <dbReference type="Proteomes" id="UP000184356"/>
    </source>
</evidence>
<evidence type="ECO:0000313" key="2">
    <source>
        <dbReference type="EMBL" id="OJJ64673.1"/>
    </source>
</evidence>
<accession>A0A1L9TZG4</accession>
<feature type="region of interest" description="Disordered" evidence="1">
    <location>
        <begin position="404"/>
        <end position="441"/>
    </location>
</feature>
<dbReference type="EMBL" id="KV878582">
    <property type="protein sequence ID" value="OJJ64673.1"/>
    <property type="molecule type" value="Genomic_DNA"/>
</dbReference>
<dbReference type="RefSeq" id="XP_040708479.1">
    <property type="nucleotide sequence ID" value="XM_040845187.1"/>
</dbReference>
<name>A0A1L9TZG4_9EURO</name>
<proteinExistence type="predicted"/>
<feature type="compositionally biased region" description="Polar residues" evidence="1">
    <location>
        <begin position="313"/>
        <end position="329"/>
    </location>
</feature>
<feature type="region of interest" description="Disordered" evidence="1">
    <location>
        <begin position="158"/>
        <end position="188"/>
    </location>
</feature>
<dbReference type="OrthoDB" id="3641178at2759"/>
<gene>
    <name evidence="2" type="ORF">ASPSYDRAFT_341196</name>
</gene>
<organism evidence="2 3">
    <name type="scientific">Aspergillus sydowii CBS 593.65</name>
    <dbReference type="NCBI Taxonomy" id="1036612"/>
    <lineage>
        <taxon>Eukaryota</taxon>
        <taxon>Fungi</taxon>
        <taxon>Dikarya</taxon>
        <taxon>Ascomycota</taxon>
        <taxon>Pezizomycotina</taxon>
        <taxon>Eurotiomycetes</taxon>
        <taxon>Eurotiomycetidae</taxon>
        <taxon>Eurotiales</taxon>
        <taxon>Aspergillaceae</taxon>
        <taxon>Aspergillus</taxon>
        <taxon>Aspergillus subgen. Nidulantes</taxon>
    </lineage>
</organism>